<protein>
    <submittedName>
        <fullName evidence="3">Lurp-one-related</fullName>
    </submittedName>
</protein>
<name>A0A7J6WWZ3_THATH</name>
<keyword evidence="2" id="KW-1133">Transmembrane helix</keyword>
<proteinExistence type="inferred from homology"/>
<accession>A0A7J6WWZ3</accession>
<keyword evidence="2" id="KW-0472">Membrane</keyword>
<comment type="similarity">
    <text evidence="1">Belongs to the LOR family.</text>
</comment>
<dbReference type="InterPro" id="IPR025659">
    <property type="entry name" value="Tubby-like_C"/>
</dbReference>
<organism evidence="3 4">
    <name type="scientific">Thalictrum thalictroides</name>
    <name type="common">Rue-anemone</name>
    <name type="synonym">Anemone thalictroides</name>
    <dbReference type="NCBI Taxonomy" id="46969"/>
    <lineage>
        <taxon>Eukaryota</taxon>
        <taxon>Viridiplantae</taxon>
        <taxon>Streptophyta</taxon>
        <taxon>Embryophyta</taxon>
        <taxon>Tracheophyta</taxon>
        <taxon>Spermatophyta</taxon>
        <taxon>Magnoliopsida</taxon>
        <taxon>Ranunculales</taxon>
        <taxon>Ranunculaceae</taxon>
        <taxon>Thalictroideae</taxon>
        <taxon>Thalictrum</taxon>
    </lineage>
</organism>
<evidence type="ECO:0000313" key="4">
    <source>
        <dbReference type="Proteomes" id="UP000554482"/>
    </source>
</evidence>
<dbReference type="Gene3D" id="2.40.160.200">
    <property type="entry name" value="LURP1-related"/>
    <property type="match status" value="1"/>
</dbReference>
<keyword evidence="2" id="KW-0812">Transmembrane</keyword>
<dbReference type="Proteomes" id="UP000554482">
    <property type="component" value="Unassembled WGS sequence"/>
</dbReference>
<dbReference type="Pfam" id="PF04525">
    <property type="entry name" value="LOR"/>
    <property type="match status" value="1"/>
</dbReference>
<dbReference type="InterPro" id="IPR038595">
    <property type="entry name" value="LOR_sf"/>
</dbReference>
<comment type="caution">
    <text evidence="3">The sequence shown here is derived from an EMBL/GenBank/DDBJ whole genome shotgun (WGS) entry which is preliminary data.</text>
</comment>
<dbReference type="EMBL" id="JABWDY010008755">
    <property type="protein sequence ID" value="KAF5201961.1"/>
    <property type="molecule type" value="Genomic_DNA"/>
</dbReference>
<feature type="transmembrane region" description="Helical" evidence="2">
    <location>
        <begin position="194"/>
        <end position="224"/>
    </location>
</feature>
<dbReference type="SUPFAM" id="SSF54518">
    <property type="entry name" value="Tubby C-terminal domain-like"/>
    <property type="match status" value="1"/>
</dbReference>
<feature type="non-terminal residue" evidence="3">
    <location>
        <position position="1"/>
    </location>
</feature>
<dbReference type="PANTHER" id="PTHR31087:SF85">
    <property type="entry name" value="PROTEIN LURP-ONE-RELATED 7"/>
    <property type="match status" value="1"/>
</dbReference>
<evidence type="ECO:0000256" key="1">
    <source>
        <dbReference type="ARBA" id="ARBA00005437"/>
    </source>
</evidence>
<keyword evidence="4" id="KW-1185">Reference proteome</keyword>
<dbReference type="AlphaFoldDB" id="A0A7J6WWZ3"/>
<dbReference type="InterPro" id="IPR007612">
    <property type="entry name" value="LOR"/>
</dbReference>
<dbReference type="OrthoDB" id="97518at2759"/>
<evidence type="ECO:0000256" key="2">
    <source>
        <dbReference type="SAM" id="Phobius"/>
    </source>
</evidence>
<evidence type="ECO:0000313" key="3">
    <source>
        <dbReference type="EMBL" id="KAF5201961.1"/>
    </source>
</evidence>
<sequence>DLTMVKKIFSDYVVSRQVDKTTKFYVTRDSNSFHKDFVLRDYADADEPLLTIRNKIFTTEERWQVYRGSNTDNKNLLFSVKKSDSNKVDLNVYLSYNIIEDESECDFKIAENWLSKNTCDVYMGDNIIAQIQKKKDVLGNRLFENDKLMLNVYPYVDYAFIVALSVIVNEMDCLEDRKTLPTILANPIKFMARLLGAGVCIVAIPIIIFIGILLASSVGMLYYISVEKIAKKLVEFFC</sequence>
<gene>
    <name evidence="3" type="ORF">FRX31_008452</name>
</gene>
<reference evidence="3 4" key="1">
    <citation type="submission" date="2020-06" db="EMBL/GenBank/DDBJ databases">
        <title>Transcriptomic and genomic resources for Thalictrum thalictroides and T. hernandezii: Facilitating candidate gene discovery in an emerging model plant lineage.</title>
        <authorList>
            <person name="Arias T."/>
            <person name="Riano-Pachon D.M."/>
            <person name="Di Stilio V.S."/>
        </authorList>
    </citation>
    <scope>NUCLEOTIDE SEQUENCE [LARGE SCALE GENOMIC DNA]</scope>
    <source>
        <strain evidence="4">cv. WT478/WT964</strain>
        <tissue evidence="3">Leaves</tissue>
    </source>
</reference>
<dbReference type="PANTHER" id="PTHR31087">
    <property type="match status" value="1"/>
</dbReference>